<dbReference type="Gene3D" id="2.40.128.20">
    <property type="match status" value="1"/>
</dbReference>
<reference evidence="2" key="1">
    <citation type="journal article" date="2018" name="PLoS Negl. Trop. Dis.">
        <title>An insight into the salivary gland and fat body transcriptome of Panstrongylus lignarius (Hemiptera: Heteroptera), the main vector of Chagas disease in Peru.</title>
        <authorList>
            <person name="Nevoa J.C."/>
            <person name="Mendes M.T."/>
            <person name="da Silva M.V."/>
            <person name="Soares S.C."/>
            <person name="Oliveira C.J.F."/>
            <person name="Ribeiro J.M.C."/>
        </authorList>
    </citation>
    <scope>NUCLEOTIDE SEQUENCE</scope>
</reference>
<name>A0A224XWR4_9HEMI</name>
<proteinExistence type="predicted"/>
<dbReference type="InterPro" id="IPR012674">
    <property type="entry name" value="Calycin"/>
</dbReference>
<dbReference type="EMBL" id="GFTR01003833">
    <property type="protein sequence ID" value="JAW12593.1"/>
    <property type="molecule type" value="Transcribed_RNA"/>
</dbReference>
<keyword evidence="1" id="KW-0732">Signal</keyword>
<dbReference type="SUPFAM" id="SSF50814">
    <property type="entry name" value="Lipocalins"/>
    <property type="match status" value="1"/>
</dbReference>
<evidence type="ECO:0000313" key="2">
    <source>
        <dbReference type="EMBL" id="JAW12593.1"/>
    </source>
</evidence>
<sequence length="229" mass="26602">MNLTFLSLFILLGMITLSTSRRLEIQSRPELNQRNITQELQKVIVGCLDLPPKQKFNISSYFRSVWFLDRFYVLNFPSKYNIKSLCSRITYDFTLLAPFQYIDHRGVELDENGSEILYTTKSTNYITIRSFVGKFSLCDAKKGELNRNCHTDVTVLDTDYDNYSIEYICGREGFIDSASIIKIHTRQSYILDDKVTNSLKKFGLKLEDFKLSMDQLDSEMCDLYSTNSV</sequence>
<dbReference type="AlphaFoldDB" id="A0A224XWR4"/>
<accession>A0A224XWR4</accession>
<feature type="signal peptide" evidence="1">
    <location>
        <begin position="1"/>
        <end position="20"/>
    </location>
</feature>
<organism evidence="2">
    <name type="scientific">Panstrongylus lignarius</name>
    <dbReference type="NCBI Taxonomy" id="156445"/>
    <lineage>
        <taxon>Eukaryota</taxon>
        <taxon>Metazoa</taxon>
        <taxon>Ecdysozoa</taxon>
        <taxon>Arthropoda</taxon>
        <taxon>Hexapoda</taxon>
        <taxon>Insecta</taxon>
        <taxon>Pterygota</taxon>
        <taxon>Neoptera</taxon>
        <taxon>Paraneoptera</taxon>
        <taxon>Hemiptera</taxon>
        <taxon>Heteroptera</taxon>
        <taxon>Panheteroptera</taxon>
        <taxon>Cimicomorpha</taxon>
        <taxon>Reduviidae</taxon>
        <taxon>Triatominae</taxon>
        <taxon>Panstrongylus</taxon>
    </lineage>
</organism>
<protein>
    <submittedName>
        <fullName evidence="2">Putative triabin-like lipocalin lipocalin</fullName>
    </submittedName>
</protein>
<feature type="chain" id="PRO_5012646349" evidence="1">
    <location>
        <begin position="21"/>
        <end position="229"/>
    </location>
</feature>
<evidence type="ECO:0000256" key="1">
    <source>
        <dbReference type="SAM" id="SignalP"/>
    </source>
</evidence>